<evidence type="ECO:0000259" key="2">
    <source>
        <dbReference type="Pfam" id="PF12508"/>
    </source>
</evidence>
<dbReference type="STRING" id="1229276.DI53_3674"/>
<feature type="domain" description="Conjugative transposon TraM C-terminal" evidence="2">
    <location>
        <begin position="235"/>
        <end position="381"/>
    </location>
</feature>
<dbReference type="RefSeq" id="WP_037503075.1">
    <property type="nucleotide sequence ID" value="NZ_JJMU01000066.1"/>
</dbReference>
<gene>
    <name evidence="3" type="ORF">DI53_3674</name>
</gene>
<dbReference type="Proteomes" id="UP000031802">
    <property type="component" value="Unassembled WGS sequence"/>
</dbReference>
<evidence type="ECO:0000313" key="4">
    <source>
        <dbReference type="Proteomes" id="UP000031802"/>
    </source>
</evidence>
<dbReference type="OrthoDB" id="1453786at2"/>
<sequence length="391" mass="43845">MKIDVNKPRYVVPLILLPFLFIFFYIYKSTFDKQELPQVGEDSLQTGVADVSDQVRQKALSGKLDAYRNQYRQADGYTAVGLIEEEETEEEVPGTLYNMRERQMLDSIDRAMKNRYSPAQEKGFPSATTQRASFDVEDRTMEEALARLSAPPISAPAEANKVGDDPMDLFRRQMALVDSMGKANDPDYQAEQQRRDLEQEQLALNKSQPALTVSKAKGHTDGFNTVIPAKSETLISAIIDQNITGYVGSRLRIRLLEDIVAGSVPIKKGSYLYAQISGFTGQRVNLTITSAMIGEQILPINLEVYDHDGMRGLFVPASEFREFTKELGGNASQGITMQQMETNSQLAMSMVQKVFQSTSTAVSKMIRQNKAKIKYSTIVYLIDPQQLKTQF</sequence>
<keyword evidence="4" id="KW-1185">Reference proteome</keyword>
<dbReference type="PATRIC" id="fig|1229276.3.peg.3799"/>
<name>A0A0B8T580_9SPHI</name>
<keyword evidence="1" id="KW-0812">Transmembrane</keyword>
<protein>
    <recommendedName>
        <fullName evidence="2">Conjugative transposon TraM C-terminal domain-containing protein</fullName>
    </recommendedName>
</protein>
<dbReference type="eggNOG" id="ENOG502ZAEE">
    <property type="taxonomic scope" value="Bacteria"/>
</dbReference>
<organism evidence="3 4">
    <name type="scientific">Sphingobacterium deserti</name>
    <dbReference type="NCBI Taxonomy" id="1229276"/>
    <lineage>
        <taxon>Bacteria</taxon>
        <taxon>Pseudomonadati</taxon>
        <taxon>Bacteroidota</taxon>
        <taxon>Sphingobacteriia</taxon>
        <taxon>Sphingobacteriales</taxon>
        <taxon>Sphingobacteriaceae</taxon>
        <taxon>Sphingobacterium</taxon>
    </lineage>
</organism>
<proteinExistence type="predicted"/>
<reference evidence="4" key="1">
    <citation type="submission" date="2014-04" db="EMBL/GenBank/DDBJ databases">
        <title>Whole-Genome optical mapping and complete genome sequence of Sphingobacterium deserti sp. nov., a new spaces isolated from desert in the west of China.</title>
        <authorList>
            <person name="Teng C."/>
            <person name="Zhou Z."/>
            <person name="Li X."/>
            <person name="Chen M."/>
            <person name="Lin M."/>
            <person name="Wang L."/>
            <person name="Su S."/>
            <person name="Zhang C."/>
            <person name="Zhang W."/>
        </authorList>
    </citation>
    <scope>NUCLEOTIDE SEQUENCE [LARGE SCALE GENOMIC DNA]</scope>
    <source>
        <strain evidence="4">ACCC05744</strain>
    </source>
</reference>
<dbReference type="Pfam" id="PF12508">
    <property type="entry name" value="Transposon_TraM"/>
    <property type="match status" value="1"/>
</dbReference>
<reference evidence="3 4" key="2">
    <citation type="journal article" date="2015" name="PLoS ONE">
        <title>Whole-Genome Optical Mapping and Finished Genome Sequence of Sphingobacterium deserti sp. nov., a New Species Isolated from the Western Desert of China.</title>
        <authorList>
            <person name="Teng C."/>
            <person name="Zhou Z."/>
            <person name="Molnar I."/>
            <person name="Li X."/>
            <person name="Tang R."/>
            <person name="Chen M."/>
            <person name="Wang L."/>
            <person name="Su S."/>
            <person name="Zhang W."/>
            <person name="Lin M."/>
        </authorList>
    </citation>
    <scope>NUCLEOTIDE SEQUENCE [LARGE SCALE GENOMIC DNA]</scope>
    <source>
        <strain evidence="4">ACCC05744</strain>
    </source>
</reference>
<comment type="caution">
    <text evidence="3">The sequence shown here is derived from an EMBL/GenBank/DDBJ whole genome shotgun (WGS) entry which is preliminary data.</text>
</comment>
<dbReference type="AlphaFoldDB" id="A0A0B8T580"/>
<evidence type="ECO:0000313" key="3">
    <source>
        <dbReference type="EMBL" id="KGE12634.1"/>
    </source>
</evidence>
<evidence type="ECO:0000256" key="1">
    <source>
        <dbReference type="SAM" id="Phobius"/>
    </source>
</evidence>
<feature type="transmembrane region" description="Helical" evidence="1">
    <location>
        <begin position="10"/>
        <end position="27"/>
    </location>
</feature>
<dbReference type="EMBL" id="JJMU01000066">
    <property type="protein sequence ID" value="KGE12634.1"/>
    <property type="molecule type" value="Genomic_DNA"/>
</dbReference>
<dbReference type="InterPro" id="IPR055407">
    <property type="entry name" value="TraM_C"/>
</dbReference>
<accession>A0A0B8T580</accession>
<keyword evidence="1" id="KW-1133">Transmembrane helix</keyword>
<keyword evidence="1" id="KW-0472">Membrane</keyword>